<sequence>MIINQLRVTGTSTAFYEEGEAQLKVTWVYERNRRARTEKMSLLILFGVLLHCCAFGLSDKHEKLAGNHMTGATNVINMPLTPSPENVRQFQGNYPFPSLGYKPQRCPLCDSSIYPYCGEKLFHDACCCTDPYDLPYQCKSADCRFLHANSCREHRLIANCCCNDDYRTLLKTLAQK</sequence>
<feature type="transmembrane region" description="Helical" evidence="1">
    <location>
        <begin position="40"/>
        <end position="58"/>
    </location>
</feature>
<accession>F4W6F1</accession>
<gene>
    <name evidence="2" type="ORF">G5I_01045</name>
</gene>
<keyword evidence="1" id="KW-0812">Transmembrane</keyword>
<reference evidence="2" key="1">
    <citation type="submission" date="2011-02" db="EMBL/GenBank/DDBJ databases">
        <title>The genome of the leaf-cutting ant Acromyrmex echinatior suggests key adaptations to social evolution and fungus farming.</title>
        <authorList>
            <person name="Nygaard S."/>
            <person name="Zhang G."/>
        </authorList>
    </citation>
    <scope>NUCLEOTIDE SEQUENCE</scope>
</reference>
<keyword evidence="1" id="KW-0472">Membrane</keyword>
<dbReference type="STRING" id="103372.F4W6F1"/>
<evidence type="ECO:0000313" key="2">
    <source>
        <dbReference type="EMBL" id="EGI70286.1"/>
    </source>
</evidence>
<keyword evidence="1" id="KW-1133">Transmembrane helix</keyword>
<protein>
    <submittedName>
        <fullName evidence="2">Uncharacterized protein</fullName>
    </submittedName>
</protein>
<proteinExistence type="predicted"/>
<name>F4W6F1_ACREC</name>
<dbReference type="OrthoDB" id="8112830at2759"/>
<dbReference type="Proteomes" id="UP000007755">
    <property type="component" value="Unassembled WGS sequence"/>
</dbReference>
<evidence type="ECO:0000256" key="1">
    <source>
        <dbReference type="SAM" id="Phobius"/>
    </source>
</evidence>
<organism evidence="3">
    <name type="scientific">Acromyrmex echinatior</name>
    <name type="common">Panamanian leafcutter ant</name>
    <name type="synonym">Acromyrmex octospinosus echinatior</name>
    <dbReference type="NCBI Taxonomy" id="103372"/>
    <lineage>
        <taxon>Eukaryota</taxon>
        <taxon>Metazoa</taxon>
        <taxon>Ecdysozoa</taxon>
        <taxon>Arthropoda</taxon>
        <taxon>Hexapoda</taxon>
        <taxon>Insecta</taxon>
        <taxon>Pterygota</taxon>
        <taxon>Neoptera</taxon>
        <taxon>Endopterygota</taxon>
        <taxon>Hymenoptera</taxon>
        <taxon>Apocrita</taxon>
        <taxon>Aculeata</taxon>
        <taxon>Formicoidea</taxon>
        <taxon>Formicidae</taxon>
        <taxon>Myrmicinae</taxon>
        <taxon>Acromyrmex</taxon>
    </lineage>
</organism>
<dbReference type="InParanoid" id="F4W6F1"/>
<dbReference type="EMBL" id="GL887707">
    <property type="protein sequence ID" value="EGI70286.1"/>
    <property type="molecule type" value="Genomic_DNA"/>
</dbReference>
<evidence type="ECO:0000313" key="3">
    <source>
        <dbReference type="Proteomes" id="UP000007755"/>
    </source>
</evidence>
<dbReference type="AlphaFoldDB" id="F4W6F1"/>
<dbReference type="eggNOG" id="ENOG502S8WI">
    <property type="taxonomic scope" value="Eukaryota"/>
</dbReference>
<keyword evidence="3" id="KW-1185">Reference proteome</keyword>